<name>A0AAV4XBY7_CAEEX</name>
<accession>A0AAV4XBY7</accession>
<proteinExistence type="predicted"/>
<dbReference type="Proteomes" id="UP001054945">
    <property type="component" value="Unassembled WGS sequence"/>
</dbReference>
<evidence type="ECO:0000313" key="2">
    <source>
        <dbReference type="Proteomes" id="UP001054945"/>
    </source>
</evidence>
<sequence>MNSKIIPPPYKTISFFELSHSWCRNTPSIHFRQSPRQAHKDNSSPTHIYVHWPIFRTISMEGKMKSIFNIHQLCCNTLQPKFFSPIATGRALRLLGMHRND</sequence>
<dbReference type="EMBL" id="BPLR01017568">
    <property type="protein sequence ID" value="GIY92637.1"/>
    <property type="molecule type" value="Genomic_DNA"/>
</dbReference>
<reference evidence="1 2" key="1">
    <citation type="submission" date="2021-06" db="EMBL/GenBank/DDBJ databases">
        <title>Caerostris extrusa draft genome.</title>
        <authorList>
            <person name="Kono N."/>
            <person name="Arakawa K."/>
        </authorList>
    </citation>
    <scope>NUCLEOTIDE SEQUENCE [LARGE SCALE GENOMIC DNA]</scope>
</reference>
<organism evidence="1 2">
    <name type="scientific">Caerostris extrusa</name>
    <name type="common">Bark spider</name>
    <name type="synonym">Caerostris bankana</name>
    <dbReference type="NCBI Taxonomy" id="172846"/>
    <lineage>
        <taxon>Eukaryota</taxon>
        <taxon>Metazoa</taxon>
        <taxon>Ecdysozoa</taxon>
        <taxon>Arthropoda</taxon>
        <taxon>Chelicerata</taxon>
        <taxon>Arachnida</taxon>
        <taxon>Araneae</taxon>
        <taxon>Araneomorphae</taxon>
        <taxon>Entelegynae</taxon>
        <taxon>Araneoidea</taxon>
        <taxon>Araneidae</taxon>
        <taxon>Caerostris</taxon>
    </lineage>
</organism>
<gene>
    <name evidence="1" type="ORF">CEXT_92591</name>
</gene>
<protein>
    <submittedName>
        <fullName evidence="1">Uncharacterized protein</fullName>
    </submittedName>
</protein>
<dbReference type="AlphaFoldDB" id="A0AAV4XBY7"/>
<keyword evidence="2" id="KW-1185">Reference proteome</keyword>
<comment type="caution">
    <text evidence="1">The sequence shown here is derived from an EMBL/GenBank/DDBJ whole genome shotgun (WGS) entry which is preliminary data.</text>
</comment>
<evidence type="ECO:0000313" key="1">
    <source>
        <dbReference type="EMBL" id="GIY92637.1"/>
    </source>
</evidence>